<sequence>MTMSQDEATRWTAEPAGMPVSVWALEDTLSAERRHLRVGAELHTLVRAADPPLRRLLTGVESSAEWIAPFDAPTAPCSFLRIRGRVQRIDAVALRFRQGSTGPEPVAGTARTWPVGSTCDPEPSRSVWPLSGQLVLVGFLLALDHPDLDRRLG</sequence>
<evidence type="ECO:0000313" key="1">
    <source>
        <dbReference type="EMBL" id="MFD1722322.1"/>
    </source>
</evidence>
<organism evidence="1 2">
    <name type="scientific">Amnibacterium endophyticum</name>
    <dbReference type="NCBI Taxonomy" id="2109337"/>
    <lineage>
        <taxon>Bacteria</taxon>
        <taxon>Bacillati</taxon>
        <taxon>Actinomycetota</taxon>
        <taxon>Actinomycetes</taxon>
        <taxon>Micrococcales</taxon>
        <taxon>Microbacteriaceae</taxon>
        <taxon>Amnibacterium</taxon>
    </lineage>
</organism>
<reference evidence="2" key="1">
    <citation type="journal article" date="2019" name="Int. J. Syst. Evol. Microbiol.">
        <title>The Global Catalogue of Microorganisms (GCM) 10K type strain sequencing project: providing services to taxonomists for standard genome sequencing and annotation.</title>
        <authorList>
            <consortium name="The Broad Institute Genomics Platform"/>
            <consortium name="The Broad Institute Genome Sequencing Center for Infectious Disease"/>
            <person name="Wu L."/>
            <person name="Ma J."/>
        </authorList>
    </citation>
    <scope>NUCLEOTIDE SEQUENCE [LARGE SCALE GENOMIC DNA]</scope>
    <source>
        <strain evidence="2">CGMCC 1.12471</strain>
    </source>
</reference>
<accession>A0ABW4LIG5</accession>
<keyword evidence="2" id="KW-1185">Reference proteome</keyword>
<proteinExistence type="predicted"/>
<dbReference type="RefSeq" id="WP_377935322.1">
    <property type="nucleotide sequence ID" value="NZ_JBHUEA010000019.1"/>
</dbReference>
<name>A0ABW4LIG5_9MICO</name>
<evidence type="ECO:0000313" key="2">
    <source>
        <dbReference type="Proteomes" id="UP001597347"/>
    </source>
</evidence>
<comment type="caution">
    <text evidence="1">The sequence shown here is derived from an EMBL/GenBank/DDBJ whole genome shotgun (WGS) entry which is preliminary data.</text>
</comment>
<protein>
    <submittedName>
        <fullName evidence="1">Uncharacterized protein</fullName>
    </submittedName>
</protein>
<gene>
    <name evidence="1" type="ORF">ACFSBI_12255</name>
</gene>
<dbReference type="Proteomes" id="UP001597347">
    <property type="component" value="Unassembled WGS sequence"/>
</dbReference>
<dbReference type="EMBL" id="JBHUEA010000019">
    <property type="protein sequence ID" value="MFD1722322.1"/>
    <property type="molecule type" value="Genomic_DNA"/>
</dbReference>